<organism evidence="1 2">
    <name type="scientific">Parabacteroides distasonis str. 3776 D15 i</name>
    <dbReference type="NCBI Taxonomy" id="1339342"/>
    <lineage>
        <taxon>Bacteria</taxon>
        <taxon>Pseudomonadati</taxon>
        <taxon>Bacteroidota</taxon>
        <taxon>Bacteroidia</taxon>
        <taxon>Bacteroidales</taxon>
        <taxon>Tannerellaceae</taxon>
        <taxon>Parabacteroides</taxon>
    </lineage>
</organism>
<evidence type="ECO:0000313" key="1">
    <source>
        <dbReference type="EMBL" id="KDS36885.1"/>
    </source>
</evidence>
<reference evidence="1 2" key="1">
    <citation type="submission" date="2014-04" db="EMBL/GenBank/DDBJ databases">
        <authorList>
            <person name="Sears C."/>
            <person name="Carroll K."/>
            <person name="Sack B.R."/>
            <person name="Qadri F."/>
            <person name="Myers L.L."/>
            <person name="Chung G.-T."/>
            <person name="Escheverria P."/>
            <person name="Fraser C.M."/>
            <person name="Sadzewicz L."/>
            <person name="Shefchek K.A."/>
            <person name="Tallon L."/>
            <person name="Das S.P."/>
            <person name="Daugherty S."/>
            <person name="Mongodin E.F."/>
        </authorList>
    </citation>
    <scope>NUCLEOTIDE SEQUENCE [LARGE SCALE GENOMIC DNA]</scope>
    <source>
        <strain evidence="1 2">3776 D15 i</strain>
    </source>
</reference>
<dbReference type="AlphaFoldDB" id="A0AB34L6J9"/>
<dbReference type="EMBL" id="JNHK01000089">
    <property type="protein sequence ID" value="KDS36885.1"/>
    <property type="molecule type" value="Genomic_DNA"/>
</dbReference>
<protein>
    <submittedName>
        <fullName evidence="1">Uncharacterized protein</fullName>
    </submittedName>
</protein>
<accession>A0AB34L6J9</accession>
<sequence length="50" mass="5792">MSLKDQKAYPFDWIIPFLVAQPLNKNDKLAGTIEKKQVFIHLFDAKSPVF</sequence>
<comment type="caution">
    <text evidence="1">The sequence shown here is derived from an EMBL/GenBank/DDBJ whole genome shotgun (WGS) entry which is preliminary data.</text>
</comment>
<name>A0AB34L6J9_PARDI</name>
<dbReference type="Proteomes" id="UP000027850">
    <property type="component" value="Unassembled WGS sequence"/>
</dbReference>
<proteinExistence type="predicted"/>
<gene>
    <name evidence="1" type="ORF">M091_1011</name>
</gene>
<evidence type="ECO:0000313" key="2">
    <source>
        <dbReference type="Proteomes" id="UP000027850"/>
    </source>
</evidence>